<organism evidence="2 3">
    <name type="scientific">Morganella morganii</name>
    <name type="common">Proteus morganii</name>
    <dbReference type="NCBI Taxonomy" id="582"/>
    <lineage>
        <taxon>Bacteria</taxon>
        <taxon>Pseudomonadati</taxon>
        <taxon>Pseudomonadota</taxon>
        <taxon>Gammaproteobacteria</taxon>
        <taxon>Enterobacterales</taxon>
        <taxon>Morganellaceae</taxon>
        <taxon>Morganella</taxon>
    </lineage>
</organism>
<dbReference type="CDD" id="cd03011">
    <property type="entry name" value="TlpA_like_ScsD_MtbDsbE"/>
    <property type="match status" value="1"/>
</dbReference>
<dbReference type="SUPFAM" id="SSF52833">
    <property type="entry name" value="Thioredoxin-like"/>
    <property type="match status" value="1"/>
</dbReference>
<dbReference type="Gene3D" id="3.40.30.10">
    <property type="entry name" value="Glutaredoxin"/>
    <property type="match status" value="1"/>
</dbReference>
<gene>
    <name evidence="2" type="ORF">OSC06_16170</name>
</gene>
<dbReference type="InterPro" id="IPR036249">
    <property type="entry name" value="Thioredoxin-like_sf"/>
</dbReference>
<dbReference type="PANTHER" id="PTHR42852:SF17">
    <property type="entry name" value="THIOREDOXIN-LIKE PROTEIN HI_1115"/>
    <property type="match status" value="1"/>
</dbReference>
<dbReference type="AlphaFoldDB" id="A0AAE4JQ24"/>
<dbReference type="RefSeq" id="WP_036424941.1">
    <property type="nucleotide sequence ID" value="NZ_CAXOML010000002.1"/>
</dbReference>
<dbReference type="InterPro" id="IPR013766">
    <property type="entry name" value="Thioredoxin_domain"/>
</dbReference>
<dbReference type="InterPro" id="IPR050553">
    <property type="entry name" value="Thioredoxin_ResA/DsbE_sf"/>
</dbReference>
<evidence type="ECO:0000259" key="1">
    <source>
        <dbReference type="PROSITE" id="PS51352"/>
    </source>
</evidence>
<accession>A0AAE4JQ24</accession>
<dbReference type="GO" id="GO:0016491">
    <property type="term" value="F:oxidoreductase activity"/>
    <property type="evidence" value="ECO:0007669"/>
    <property type="project" value="InterPro"/>
</dbReference>
<dbReference type="PANTHER" id="PTHR42852">
    <property type="entry name" value="THIOL:DISULFIDE INTERCHANGE PROTEIN DSBE"/>
    <property type="match status" value="1"/>
</dbReference>
<reference evidence="2" key="1">
    <citation type="submission" date="2023-02" db="EMBL/GenBank/DDBJ databases">
        <title>Detection, antimicrobial susceptibility and genomic characterization of NDM-producing species of Morganellaceae, Yersiniaceae, and Enterobacteriaceae other than Klebsiella.</title>
        <authorList>
            <person name="Camargo C.H."/>
            <person name="Sacchi C.T."/>
            <person name="Campos K.R."/>
        </authorList>
    </citation>
    <scope>NUCLEOTIDE SEQUENCE</scope>
    <source>
        <strain evidence="2">1189_21</strain>
    </source>
</reference>
<dbReference type="EMBL" id="JAPKIY010000032">
    <property type="protein sequence ID" value="MDS0899501.1"/>
    <property type="molecule type" value="Genomic_DNA"/>
</dbReference>
<sequence>MRLLRRWGKEFLLLLVILFIASQAMDYWRKPQAPDLNTVPSLTLTDGTPVSIAQMSAEKPLLVYFWASWCGICKLTSPSVSELSESGYNVVTVAIRSGEDDRLAKGMAAKGYYFPVINDPDGRISQLWGVNVTPTFVIYHKGEIVSYTSGWTSQLGMMARLWLAKLSV</sequence>
<proteinExistence type="predicted"/>
<dbReference type="Proteomes" id="UP001182247">
    <property type="component" value="Unassembled WGS sequence"/>
</dbReference>
<comment type="caution">
    <text evidence="2">The sequence shown here is derived from an EMBL/GenBank/DDBJ whole genome shotgun (WGS) entry which is preliminary data.</text>
</comment>
<dbReference type="Pfam" id="PF08534">
    <property type="entry name" value="Redoxin"/>
    <property type="match status" value="1"/>
</dbReference>
<dbReference type="InterPro" id="IPR013740">
    <property type="entry name" value="Redoxin"/>
</dbReference>
<protein>
    <submittedName>
        <fullName evidence="2">Protein disulfide oxidoreductase</fullName>
    </submittedName>
</protein>
<name>A0AAE4JQ24_MORMO</name>
<evidence type="ECO:0000313" key="3">
    <source>
        <dbReference type="Proteomes" id="UP001182247"/>
    </source>
</evidence>
<dbReference type="PROSITE" id="PS51352">
    <property type="entry name" value="THIOREDOXIN_2"/>
    <property type="match status" value="1"/>
</dbReference>
<evidence type="ECO:0000313" key="2">
    <source>
        <dbReference type="EMBL" id="MDS0899501.1"/>
    </source>
</evidence>
<feature type="domain" description="Thioredoxin" evidence="1">
    <location>
        <begin position="27"/>
        <end position="168"/>
    </location>
</feature>